<organism evidence="3 4">
    <name type="scientific">Plutella xylostella</name>
    <name type="common">Diamondback moth</name>
    <name type="synonym">Plutella maculipennis</name>
    <dbReference type="NCBI Taxonomy" id="51655"/>
    <lineage>
        <taxon>Eukaryota</taxon>
        <taxon>Metazoa</taxon>
        <taxon>Ecdysozoa</taxon>
        <taxon>Arthropoda</taxon>
        <taxon>Hexapoda</taxon>
        <taxon>Insecta</taxon>
        <taxon>Pterygota</taxon>
        <taxon>Neoptera</taxon>
        <taxon>Endopterygota</taxon>
        <taxon>Lepidoptera</taxon>
        <taxon>Glossata</taxon>
        <taxon>Ditrysia</taxon>
        <taxon>Yponomeutoidea</taxon>
        <taxon>Plutellidae</taxon>
        <taxon>Plutella</taxon>
    </lineage>
</organism>
<evidence type="ECO:0000256" key="1">
    <source>
        <dbReference type="SAM" id="Coils"/>
    </source>
</evidence>
<gene>
    <name evidence="3" type="ORF">PLXY2_LOCUS3233</name>
</gene>
<dbReference type="EMBL" id="CAJHNJ030000008">
    <property type="protein sequence ID" value="CAG9103873.1"/>
    <property type="molecule type" value="Genomic_DNA"/>
</dbReference>
<sequence>MSDSSEDEDMSRFKDAVDNSFMKNINSTGNLPQQETPKPKSERYLEESSHYNDVKVPDEKQRQIAAKVSAIIEKKIKFVDIKHDENIQNSDCAEIEGGVRLFSDSTDFLSCEEQKDTYTEGHNIKSKKLKIKKRKIDEEEEEINEDDKIKAATLSGEYVMSKEEIKSWKSRRKEKLFKYKKQNKNSKVLTAVE</sequence>
<keyword evidence="1" id="KW-0175">Coiled coil</keyword>
<protein>
    <submittedName>
        <fullName evidence="3">(diamondback moth) hypothetical protein</fullName>
    </submittedName>
</protein>
<evidence type="ECO:0000313" key="4">
    <source>
        <dbReference type="Proteomes" id="UP000653454"/>
    </source>
</evidence>
<proteinExistence type="predicted"/>
<evidence type="ECO:0000313" key="3">
    <source>
        <dbReference type="EMBL" id="CAG9103873.1"/>
    </source>
</evidence>
<feature type="compositionally biased region" description="Basic and acidic residues" evidence="2">
    <location>
        <begin position="37"/>
        <end position="58"/>
    </location>
</feature>
<feature type="coiled-coil region" evidence="1">
    <location>
        <begin position="122"/>
        <end position="149"/>
    </location>
</feature>
<dbReference type="AlphaFoldDB" id="A0A8S4DRU3"/>
<reference evidence="3" key="1">
    <citation type="submission" date="2020-11" db="EMBL/GenBank/DDBJ databases">
        <authorList>
            <person name="Whiteford S."/>
        </authorList>
    </citation>
    <scope>NUCLEOTIDE SEQUENCE</scope>
</reference>
<feature type="compositionally biased region" description="Polar residues" evidence="2">
    <location>
        <begin position="21"/>
        <end position="36"/>
    </location>
</feature>
<dbReference type="Proteomes" id="UP000653454">
    <property type="component" value="Unassembled WGS sequence"/>
</dbReference>
<keyword evidence="4" id="KW-1185">Reference proteome</keyword>
<comment type="caution">
    <text evidence="3">The sequence shown here is derived from an EMBL/GenBank/DDBJ whole genome shotgun (WGS) entry which is preliminary data.</text>
</comment>
<evidence type="ECO:0000256" key="2">
    <source>
        <dbReference type="SAM" id="MobiDB-lite"/>
    </source>
</evidence>
<accession>A0A8S4DRU3</accession>
<feature type="region of interest" description="Disordered" evidence="2">
    <location>
        <begin position="1"/>
        <end position="58"/>
    </location>
</feature>
<name>A0A8S4DRU3_PLUXY</name>